<proteinExistence type="predicted"/>
<dbReference type="HOGENOM" id="CLU_069447_0_0_1"/>
<organism evidence="3 4">
    <name type="scientific">Blumeria graminis f. sp. hordei (strain DH14)</name>
    <name type="common">Barley powdery mildew</name>
    <name type="synonym">Oidium monilioides f. sp. hordei</name>
    <dbReference type="NCBI Taxonomy" id="546991"/>
    <lineage>
        <taxon>Eukaryota</taxon>
        <taxon>Fungi</taxon>
        <taxon>Dikarya</taxon>
        <taxon>Ascomycota</taxon>
        <taxon>Pezizomycotina</taxon>
        <taxon>Leotiomycetes</taxon>
        <taxon>Erysiphales</taxon>
        <taxon>Erysiphaceae</taxon>
        <taxon>Blumeria</taxon>
        <taxon>Blumeria hordei</taxon>
    </lineage>
</organism>
<dbReference type="GO" id="GO:0070481">
    <property type="term" value="P:nuclear-transcribed mRNA catabolic process, non-stop decay"/>
    <property type="evidence" value="ECO:0007669"/>
    <property type="project" value="EnsemblFungi"/>
</dbReference>
<dbReference type="eggNOG" id="KOG2401">
    <property type="taxonomic scope" value="Eukaryota"/>
</dbReference>
<dbReference type="AlphaFoldDB" id="N1JCN7"/>
<dbReference type="STRING" id="546991.N1JCN7"/>
<dbReference type="InterPro" id="IPR053020">
    <property type="entry name" value="Smr_domain_protein"/>
</dbReference>
<evidence type="ECO:0000259" key="2">
    <source>
        <dbReference type="PROSITE" id="PS50828"/>
    </source>
</evidence>
<name>N1JCN7_BLUG1</name>
<protein>
    <submittedName>
        <fullName evidence="3">Putative smr domain-containing protein</fullName>
    </submittedName>
</protein>
<gene>
    <name evidence="3" type="ORF">BGHDH14_bgh01018</name>
</gene>
<dbReference type="InterPro" id="IPR013899">
    <property type="entry name" value="DUF1771"/>
</dbReference>
<dbReference type="PROSITE" id="PS50828">
    <property type="entry name" value="SMR"/>
    <property type="match status" value="1"/>
</dbReference>
<dbReference type="SUPFAM" id="SSF160443">
    <property type="entry name" value="SMR domain-like"/>
    <property type="match status" value="1"/>
</dbReference>
<evidence type="ECO:0000313" key="3">
    <source>
        <dbReference type="EMBL" id="CCU75543.1"/>
    </source>
</evidence>
<accession>N1JCN7</accession>
<evidence type="ECO:0000313" key="4">
    <source>
        <dbReference type="Proteomes" id="UP000015441"/>
    </source>
</evidence>
<dbReference type="Gene3D" id="3.30.1370.110">
    <property type="match status" value="1"/>
</dbReference>
<dbReference type="InterPro" id="IPR002625">
    <property type="entry name" value="Smr_dom"/>
</dbReference>
<dbReference type="EMBL" id="CAUH01001447">
    <property type="protein sequence ID" value="CCU75543.1"/>
    <property type="molecule type" value="Genomic_DNA"/>
</dbReference>
<dbReference type="SMART" id="SM00463">
    <property type="entry name" value="SMR"/>
    <property type="match status" value="1"/>
</dbReference>
<dbReference type="FunCoup" id="N1JCN7">
    <property type="interactions" value="9"/>
</dbReference>
<evidence type="ECO:0000256" key="1">
    <source>
        <dbReference type="SAM" id="MobiDB-lite"/>
    </source>
</evidence>
<dbReference type="InParanoid" id="N1JCN7"/>
<feature type="domain" description="Smr" evidence="2">
    <location>
        <begin position="103"/>
        <end position="178"/>
    </location>
</feature>
<keyword evidence="4" id="KW-1185">Reference proteome</keyword>
<dbReference type="PANTHER" id="PTHR47417:SF1">
    <property type="entry name" value="SMR DOMAIN-CONTAINING PROTEIN YPL199C"/>
    <property type="match status" value="1"/>
</dbReference>
<sequence length="227" mass="25536">MAATSIYDMQHLENAQGHKPSPGLDIEREYDRLRDLARQEQEKRATLSSKSQHAYKQGDGAVAHKLSEEAKIHAEKANHYNKQASEFIFRENNVPGRVAEDTIDLHGQFEKEVEIILKERISHAQKIGQPHLHVIVGKGNHSTNHVQKIKPKVEQVCRQLGLEFTEEVNAGRIYINLLGKGAAIPQTDHDGNVGNDQQGDQNNELEKLARKFVPKVLKKLDGCCSIM</sequence>
<dbReference type="Pfam" id="PF08590">
    <property type="entry name" value="DUF1771"/>
    <property type="match status" value="1"/>
</dbReference>
<dbReference type="InterPro" id="IPR036063">
    <property type="entry name" value="Smr_dom_sf"/>
</dbReference>
<dbReference type="SMART" id="SM01162">
    <property type="entry name" value="DUF1771"/>
    <property type="match status" value="1"/>
</dbReference>
<dbReference type="OrthoDB" id="3231855at2759"/>
<feature type="region of interest" description="Disordered" evidence="1">
    <location>
        <begin position="1"/>
        <end position="25"/>
    </location>
</feature>
<reference evidence="3 4" key="1">
    <citation type="journal article" date="2010" name="Science">
        <title>Genome expansion and gene loss in powdery mildew fungi reveal tradeoffs in extreme parasitism.</title>
        <authorList>
            <person name="Spanu P.D."/>
            <person name="Abbott J.C."/>
            <person name="Amselem J."/>
            <person name="Burgis T.A."/>
            <person name="Soanes D.M."/>
            <person name="Stueber K."/>
            <person name="Ver Loren van Themaat E."/>
            <person name="Brown J.K.M."/>
            <person name="Butcher S.A."/>
            <person name="Gurr S.J."/>
            <person name="Lebrun M.-H."/>
            <person name="Ridout C.J."/>
            <person name="Schulze-Lefert P."/>
            <person name="Talbot N.J."/>
            <person name="Ahmadinejad N."/>
            <person name="Ametz C."/>
            <person name="Barton G.R."/>
            <person name="Benjdia M."/>
            <person name="Bidzinski P."/>
            <person name="Bindschedler L.V."/>
            <person name="Both M."/>
            <person name="Brewer M.T."/>
            <person name="Cadle-Davidson L."/>
            <person name="Cadle-Davidson M.M."/>
            <person name="Collemare J."/>
            <person name="Cramer R."/>
            <person name="Frenkel O."/>
            <person name="Godfrey D."/>
            <person name="Harriman J."/>
            <person name="Hoede C."/>
            <person name="King B.C."/>
            <person name="Klages S."/>
            <person name="Kleemann J."/>
            <person name="Knoll D."/>
            <person name="Koti P.S."/>
            <person name="Kreplak J."/>
            <person name="Lopez-Ruiz F.J."/>
            <person name="Lu X."/>
            <person name="Maekawa T."/>
            <person name="Mahanil S."/>
            <person name="Micali C."/>
            <person name="Milgroom M.G."/>
            <person name="Montana G."/>
            <person name="Noir S."/>
            <person name="O'Connell R.J."/>
            <person name="Oberhaensli S."/>
            <person name="Parlange F."/>
            <person name="Pedersen C."/>
            <person name="Quesneville H."/>
            <person name="Reinhardt R."/>
            <person name="Rott M."/>
            <person name="Sacristan S."/>
            <person name="Schmidt S.M."/>
            <person name="Schoen M."/>
            <person name="Skamnioti P."/>
            <person name="Sommer H."/>
            <person name="Stephens A."/>
            <person name="Takahara H."/>
            <person name="Thordal-Christensen H."/>
            <person name="Vigouroux M."/>
            <person name="Wessling R."/>
            <person name="Wicker T."/>
            <person name="Panstruga R."/>
        </authorList>
    </citation>
    <scope>NUCLEOTIDE SEQUENCE [LARGE SCALE GENOMIC DNA]</scope>
    <source>
        <strain evidence="3">DH14</strain>
    </source>
</reference>
<dbReference type="Pfam" id="PF01713">
    <property type="entry name" value="Smr"/>
    <property type="match status" value="1"/>
</dbReference>
<comment type="caution">
    <text evidence="3">The sequence shown here is derived from an EMBL/GenBank/DDBJ whole genome shotgun (WGS) entry which is preliminary data.</text>
</comment>
<feature type="region of interest" description="Disordered" evidence="1">
    <location>
        <begin position="41"/>
        <end position="62"/>
    </location>
</feature>
<dbReference type="Proteomes" id="UP000015441">
    <property type="component" value="Unassembled WGS sequence"/>
</dbReference>
<dbReference type="PANTHER" id="PTHR47417">
    <property type="entry name" value="SMR DOMAIN-CONTAINING PROTEIN YPL199C"/>
    <property type="match status" value="1"/>
</dbReference>